<name>A0A7C3RBQ9_ARCFL</name>
<evidence type="ECO:0000313" key="1">
    <source>
        <dbReference type="EMBL" id="HET21727.1"/>
    </source>
</evidence>
<dbReference type="EMBL" id="DTLB01000016">
    <property type="protein sequence ID" value="HFW31927.1"/>
    <property type="molecule type" value="Genomic_DNA"/>
</dbReference>
<dbReference type="InterPro" id="IPR036390">
    <property type="entry name" value="WH_DNA-bd_sf"/>
</dbReference>
<evidence type="ECO:0000313" key="2">
    <source>
        <dbReference type="EMBL" id="HFW31927.1"/>
    </source>
</evidence>
<evidence type="ECO:0008006" key="3">
    <source>
        <dbReference type="Google" id="ProtNLM"/>
    </source>
</evidence>
<protein>
    <recommendedName>
        <fullName evidence="3">Winged helix-turn-helix transcriptional regulator</fullName>
    </recommendedName>
</protein>
<dbReference type="SUPFAM" id="SSF46785">
    <property type="entry name" value="Winged helix' DNA-binding domain"/>
    <property type="match status" value="1"/>
</dbReference>
<gene>
    <name evidence="1" type="ORF">ENN70_06650</name>
    <name evidence="2" type="ORF">ENW66_03105</name>
</gene>
<dbReference type="EMBL" id="DSCQ01000081">
    <property type="protein sequence ID" value="HET21727.1"/>
    <property type="molecule type" value="Genomic_DNA"/>
</dbReference>
<dbReference type="InterPro" id="IPR036388">
    <property type="entry name" value="WH-like_DNA-bd_sf"/>
</dbReference>
<proteinExistence type="predicted"/>
<accession>A0A7C3RBQ9</accession>
<comment type="caution">
    <text evidence="2">The sequence shown here is derived from an EMBL/GenBank/DDBJ whole genome shotgun (WGS) entry which is preliminary data.</text>
</comment>
<sequence>MVFRKLKAEAEIVLRHLEVLRTVMEKQPVGIFKLSDILNMPKHRIRYSLRVLEQSGIIVPTQYGAMIKDEGYDKIEEMKGEIKEIKELINNIEELLNKL</sequence>
<organism evidence="2">
    <name type="scientific">Archaeoglobus fulgidus</name>
    <dbReference type="NCBI Taxonomy" id="2234"/>
    <lineage>
        <taxon>Archaea</taxon>
        <taxon>Methanobacteriati</taxon>
        <taxon>Methanobacteriota</taxon>
        <taxon>Archaeoglobi</taxon>
        <taxon>Archaeoglobales</taxon>
        <taxon>Archaeoglobaceae</taxon>
        <taxon>Archaeoglobus</taxon>
    </lineage>
</organism>
<reference evidence="2" key="1">
    <citation type="journal article" date="2020" name="mSystems">
        <title>Genome- and Community-Level Interaction Insights into Carbon Utilization and Element Cycling Functions of Hydrothermarchaeota in Hydrothermal Sediment.</title>
        <authorList>
            <person name="Zhou Z."/>
            <person name="Liu Y."/>
            <person name="Xu W."/>
            <person name="Pan J."/>
            <person name="Luo Z.H."/>
            <person name="Li M."/>
        </authorList>
    </citation>
    <scope>NUCLEOTIDE SEQUENCE [LARGE SCALE GENOMIC DNA]</scope>
    <source>
        <strain evidence="1">SpSt-12</strain>
        <strain evidence="2">SpSt-87</strain>
    </source>
</reference>
<dbReference type="AlphaFoldDB" id="A0A7C3RBQ9"/>
<dbReference type="Gene3D" id="1.10.10.10">
    <property type="entry name" value="Winged helix-like DNA-binding domain superfamily/Winged helix DNA-binding domain"/>
    <property type="match status" value="1"/>
</dbReference>